<dbReference type="Proteomes" id="UP000754750">
    <property type="component" value="Unassembled WGS sequence"/>
</dbReference>
<comment type="caution">
    <text evidence="2">The sequence shown here is derived from an EMBL/GenBank/DDBJ whole genome shotgun (WGS) entry which is preliminary data.</text>
</comment>
<protein>
    <submittedName>
        <fullName evidence="2">Lantibiotic immunity ABC transporter MutE/EpiE family permease subunit</fullName>
    </submittedName>
</protein>
<evidence type="ECO:0000313" key="3">
    <source>
        <dbReference type="Proteomes" id="UP000754750"/>
    </source>
</evidence>
<evidence type="ECO:0000256" key="1">
    <source>
        <dbReference type="SAM" id="Phobius"/>
    </source>
</evidence>
<gene>
    <name evidence="2" type="ORF">E7512_00985</name>
</gene>
<reference evidence="2" key="1">
    <citation type="submission" date="2019-04" db="EMBL/GenBank/DDBJ databases">
        <title>Evolution of Biomass-Degrading Anaerobic Consortia Revealed by Metagenomics.</title>
        <authorList>
            <person name="Peng X."/>
        </authorList>
    </citation>
    <scope>NUCLEOTIDE SEQUENCE</scope>
    <source>
        <strain evidence="2">SIG551</strain>
    </source>
</reference>
<feature type="transmembrane region" description="Helical" evidence="1">
    <location>
        <begin position="123"/>
        <end position="147"/>
    </location>
</feature>
<feature type="transmembrane region" description="Helical" evidence="1">
    <location>
        <begin position="213"/>
        <end position="236"/>
    </location>
</feature>
<feature type="transmembrane region" description="Helical" evidence="1">
    <location>
        <begin position="154"/>
        <end position="173"/>
    </location>
</feature>
<dbReference type="AlphaFoldDB" id="A0A928Q1G2"/>
<proteinExistence type="predicted"/>
<dbReference type="InterPro" id="IPR025699">
    <property type="entry name" value="ABC2_memb-like"/>
</dbReference>
<dbReference type="Pfam" id="PF13346">
    <property type="entry name" value="ABC2_membrane_5"/>
    <property type="match status" value="1"/>
</dbReference>
<keyword evidence="1" id="KW-1133">Transmembrane helix</keyword>
<evidence type="ECO:0000313" key="2">
    <source>
        <dbReference type="EMBL" id="MBE6832154.1"/>
    </source>
</evidence>
<feature type="transmembrane region" description="Helical" evidence="1">
    <location>
        <begin position="95"/>
        <end position="117"/>
    </location>
</feature>
<dbReference type="RefSeq" id="WP_326839713.1">
    <property type="nucleotide sequence ID" value="NZ_SVNY01000001.1"/>
</dbReference>
<keyword evidence="1" id="KW-0472">Membrane</keyword>
<feature type="transmembrane region" description="Helical" evidence="1">
    <location>
        <begin position="46"/>
        <end position="65"/>
    </location>
</feature>
<accession>A0A928Q1G2</accession>
<keyword evidence="1" id="KW-0812">Transmembrane</keyword>
<dbReference type="CDD" id="cd21807">
    <property type="entry name" value="ABC-2_lan_permease_MutE_EpiE-like"/>
    <property type="match status" value="1"/>
</dbReference>
<dbReference type="InterPro" id="IPR021205">
    <property type="entry name" value="Lanti_perm_SpaE/MutE/EpiE-like"/>
</dbReference>
<organism evidence="2 3">
    <name type="scientific">Faecalispora sporosphaeroides</name>
    <dbReference type="NCBI Taxonomy" id="1549"/>
    <lineage>
        <taxon>Bacteria</taxon>
        <taxon>Bacillati</taxon>
        <taxon>Bacillota</taxon>
        <taxon>Clostridia</taxon>
        <taxon>Eubacteriales</taxon>
        <taxon>Oscillospiraceae</taxon>
        <taxon>Faecalispora</taxon>
    </lineage>
</organism>
<dbReference type="EMBL" id="SVNY01000001">
    <property type="protein sequence ID" value="MBE6832154.1"/>
    <property type="molecule type" value="Genomic_DNA"/>
</dbReference>
<sequence length="242" mass="26748">MGRYVKAENLKLKRTFARKLILFAPLATLLLTWSLAAIWFQVNAFNWWYILLMPGLIALICTLSDQKETKKLEYRGVLSLPVSLKKVWIAKNLTLVFYAALSNLVLLIGILLGGSFVPNPLPFGASCLGMFLIFISSLWQIPLCLFLSRKVGMVGTVILQVGIGDVLGILFATKSNWWLCPYSWTARMITPVLGILPNGTLAPSGDPLLNPSVVPIGIALSLVLFALLLLATTVWFSRQEAR</sequence>
<name>A0A928Q1G2_9FIRM</name>
<dbReference type="NCBIfam" id="TIGR03732">
    <property type="entry name" value="lanti_perm_MutE"/>
    <property type="match status" value="1"/>
</dbReference>
<feature type="transmembrane region" description="Helical" evidence="1">
    <location>
        <begin position="20"/>
        <end position="40"/>
    </location>
</feature>